<sequence length="532" mass="57684">MSIRFETRKSAAATRLAAACLAGLAIASPPAAAARPQGKAEAGSEVTANAVVAVREVARVPVEEQAVTTRHAIEVRGQRIAYAATAGTLTLRDKAGLPGASMFYVAYVADRPKGSKPRPLTFVYNGGPGAASIWLHMGSYGPMRIEAPAPGEVLSAPYALKANDQTLLGDTDLVFLDAISTGYSRTFDPGDVSRYWGNDQDADAFAEAIKRYLDINDRWNSTKYLFGESYGTTRSAILSHRLHEEGIDLSGVILMSSILNFAQRAPGLDRMAINHIPTYAATAWYHGKVAAPGNDVAALVAEARAFASGPYTLALAKGHAISAQEKRAVADRLAALTGISADYYLHSDLRIMPERFRKELLRERGAVIGGFDTRYEAFEADGMADAVASSPDDAAIGGAYVMLLRQYLSQELGYRTDLDYVVSNSGPMFRQWDWSHQPPAGPRQNALANVAGDLGVAMRTNPKLRVLSLNGYYDLSTPFFATEFDLSHLYLPPALQQNIDMRFYASGHMLYLEPDALVKTRDAIADFVSRDR</sequence>
<accession>A0A931HAS1</accession>
<dbReference type="Gene3D" id="3.40.50.1820">
    <property type="entry name" value="alpha/beta hydrolase"/>
    <property type="match status" value="1"/>
</dbReference>
<dbReference type="EMBL" id="JADZGI010000001">
    <property type="protein sequence ID" value="MBH0112093.1"/>
    <property type="molecule type" value="Genomic_DNA"/>
</dbReference>
<protein>
    <submittedName>
        <fullName evidence="2">Peptidase S10</fullName>
    </submittedName>
</protein>
<keyword evidence="1" id="KW-0732">Signal</keyword>
<evidence type="ECO:0000313" key="2">
    <source>
        <dbReference type="EMBL" id="MBH0112093.1"/>
    </source>
</evidence>
<dbReference type="Pfam" id="PF00450">
    <property type="entry name" value="Peptidase_S10"/>
    <property type="match status" value="1"/>
</dbReference>
<evidence type="ECO:0000256" key="1">
    <source>
        <dbReference type="SAM" id="SignalP"/>
    </source>
</evidence>
<dbReference type="GO" id="GO:0004185">
    <property type="term" value="F:serine-type carboxypeptidase activity"/>
    <property type="evidence" value="ECO:0007669"/>
    <property type="project" value="InterPro"/>
</dbReference>
<name>A0A931HAS1_9SPHN</name>
<dbReference type="InterPro" id="IPR001563">
    <property type="entry name" value="Peptidase_S10"/>
</dbReference>
<dbReference type="RefSeq" id="WP_197160935.1">
    <property type="nucleotide sequence ID" value="NZ_JADZGI010000001.1"/>
</dbReference>
<dbReference type="GO" id="GO:0006508">
    <property type="term" value="P:proteolysis"/>
    <property type="evidence" value="ECO:0007669"/>
    <property type="project" value="InterPro"/>
</dbReference>
<proteinExistence type="predicted"/>
<dbReference type="Proteomes" id="UP000617634">
    <property type="component" value="Unassembled WGS sequence"/>
</dbReference>
<gene>
    <name evidence="2" type="ORF">I5E68_03880</name>
</gene>
<comment type="caution">
    <text evidence="2">The sequence shown here is derived from an EMBL/GenBank/DDBJ whole genome shotgun (WGS) entry which is preliminary data.</text>
</comment>
<keyword evidence="3" id="KW-1185">Reference proteome</keyword>
<dbReference type="SUPFAM" id="SSF53474">
    <property type="entry name" value="alpha/beta-Hydrolases"/>
    <property type="match status" value="1"/>
</dbReference>
<organism evidence="2 3">
    <name type="scientific">Novosphingobium aureum</name>
    <dbReference type="NCBI Taxonomy" id="2792964"/>
    <lineage>
        <taxon>Bacteria</taxon>
        <taxon>Pseudomonadati</taxon>
        <taxon>Pseudomonadota</taxon>
        <taxon>Alphaproteobacteria</taxon>
        <taxon>Sphingomonadales</taxon>
        <taxon>Sphingomonadaceae</taxon>
        <taxon>Novosphingobium</taxon>
    </lineage>
</organism>
<reference evidence="2" key="1">
    <citation type="submission" date="2020-11" db="EMBL/GenBank/DDBJ databases">
        <title>Novosphingobium aureum sp. nov., a marine bacterium isolated from sediment of a salt flat.</title>
        <authorList>
            <person name="Yoo Y."/>
            <person name="Kim J.-J."/>
        </authorList>
    </citation>
    <scope>NUCLEOTIDE SEQUENCE</scope>
    <source>
        <strain evidence="2">YJ-S2-02</strain>
    </source>
</reference>
<feature type="signal peptide" evidence="1">
    <location>
        <begin position="1"/>
        <end position="33"/>
    </location>
</feature>
<feature type="chain" id="PRO_5036697622" evidence="1">
    <location>
        <begin position="34"/>
        <end position="532"/>
    </location>
</feature>
<dbReference type="InterPro" id="IPR029058">
    <property type="entry name" value="AB_hydrolase_fold"/>
</dbReference>
<dbReference type="AlphaFoldDB" id="A0A931HAS1"/>
<evidence type="ECO:0000313" key="3">
    <source>
        <dbReference type="Proteomes" id="UP000617634"/>
    </source>
</evidence>